<reference evidence="2 3" key="1">
    <citation type="submission" date="2016-03" db="EMBL/GenBank/DDBJ databases">
        <title>EvidentialGene: Evidence-directed Construction of Genes on Genomes.</title>
        <authorList>
            <person name="Gilbert D.G."/>
            <person name="Choi J.-H."/>
            <person name="Mockaitis K."/>
            <person name="Colbourne J."/>
            <person name="Pfrender M."/>
        </authorList>
    </citation>
    <scope>NUCLEOTIDE SEQUENCE [LARGE SCALE GENOMIC DNA]</scope>
    <source>
        <strain evidence="2 3">Xinb3</strain>
        <tissue evidence="2">Complete organism</tissue>
    </source>
</reference>
<keyword evidence="3" id="KW-1185">Reference proteome</keyword>
<accession>A0A164X3R6</accession>
<organism evidence="2 3">
    <name type="scientific">Daphnia magna</name>
    <dbReference type="NCBI Taxonomy" id="35525"/>
    <lineage>
        <taxon>Eukaryota</taxon>
        <taxon>Metazoa</taxon>
        <taxon>Ecdysozoa</taxon>
        <taxon>Arthropoda</taxon>
        <taxon>Crustacea</taxon>
        <taxon>Branchiopoda</taxon>
        <taxon>Diplostraca</taxon>
        <taxon>Cladocera</taxon>
        <taxon>Anomopoda</taxon>
        <taxon>Daphniidae</taxon>
        <taxon>Daphnia</taxon>
    </lineage>
</organism>
<gene>
    <name evidence="2" type="ORF">APZ42_020943</name>
</gene>
<dbReference type="Proteomes" id="UP000076858">
    <property type="component" value="Unassembled WGS sequence"/>
</dbReference>
<dbReference type="EMBL" id="LRGB01001019">
    <property type="protein sequence ID" value="KZS13845.1"/>
    <property type="molecule type" value="Genomic_DNA"/>
</dbReference>
<keyword evidence="1" id="KW-0472">Membrane</keyword>
<protein>
    <submittedName>
        <fullName evidence="2">Uncharacterized protein</fullName>
    </submittedName>
</protein>
<comment type="caution">
    <text evidence="2">The sequence shown here is derived from an EMBL/GenBank/DDBJ whole genome shotgun (WGS) entry which is preliminary data.</text>
</comment>
<keyword evidence="1" id="KW-0812">Transmembrane</keyword>
<proteinExistence type="predicted"/>
<evidence type="ECO:0000313" key="2">
    <source>
        <dbReference type="EMBL" id="KZS13845.1"/>
    </source>
</evidence>
<sequence length="49" mass="6015">MRERFVKFKNSGSSFFVIYPICYNFFRIISFIHFYGYKTLSEIHSHLSR</sequence>
<name>A0A164X3R6_9CRUS</name>
<evidence type="ECO:0000313" key="3">
    <source>
        <dbReference type="Proteomes" id="UP000076858"/>
    </source>
</evidence>
<keyword evidence="1" id="KW-1133">Transmembrane helix</keyword>
<dbReference type="AlphaFoldDB" id="A0A164X3R6"/>
<feature type="transmembrane region" description="Helical" evidence="1">
    <location>
        <begin position="12"/>
        <end position="35"/>
    </location>
</feature>
<evidence type="ECO:0000256" key="1">
    <source>
        <dbReference type="SAM" id="Phobius"/>
    </source>
</evidence>